<dbReference type="Proteomes" id="UP000294832">
    <property type="component" value="Unassembled WGS sequence"/>
</dbReference>
<feature type="transmembrane region" description="Helical" evidence="1">
    <location>
        <begin position="37"/>
        <end position="57"/>
    </location>
</feature>
<protein>
    <submittedName>
        <fullName evidence="2">HupE/UreJ protein</fullName>
    </submittedName>
</protein>
<feature type="transmembrane region" description="Helical" evidence="1">
    <location>
        <begin position="183"/>
        <end position="202"/>
    </location>
</feature>
<keyword evidence="1" id="KW-0472">Membrane</keyword>
<feature type="transmembrane region" description="Helical" evidence="1">
    <location>
        <begin position="64"/>
        <end position="82"/>
    </location>
</feature>
<proteinExistence type="predicted"/>
<comment type="caution">
    <text evidence="2">The sequence shown here is derived from an EMBL/GenBank/DDBJ whole genome shotgun (WGS) entry which is preliminary data.</text>
</comment>
<evidence type="ECO:0000256" key="1">
    <source>
        <dbReference type="SAM" id="Phobius"/>
    </source>
</evidence>
<dbReference type="InterPro" id="IPR007038">
    <property type="entry name" value="HupE_UreJ"/>
</dbReference>
<evidence type="ECO:0000313" key="3">
    <source>
        <dbReference type="Proteomes" id="UP000294832"/>
    </source>
</evidence>
<feature type="transmembrane region" description="Helical" evidence="1">
    <location>
        <begin position="151"/>
        <end position="171"/>
    </location>
</feature>
<keyword evidence="1" id="KW-0812">Transmembrane</keyword>
<sequence length="203" mass="21226">MPKALFERSFVMLLGIITLILLSFTMSGEYSTPLLKLPPLALAAGLLVTTGIGIWSVQLGGRALWVLPLAYLVLLALGAMIAPSSVVLMIAKASILLSVFVVGMLIAGNIRLATHVVAALVGMLAFSHGYAYGHANIGFVGWQQGLSPYDLLLVLLPGLAAALLMSLLGEATCSTLVKTQHKPVAYGIGGMMLLAGLLMVLLD</sequence>
<feature type="transmembrane region" description="Helical" evidence="1">
    <location>
        <begin position="112"/>
        <end position="131"/>
    </location>
</feature>
<accession>A0A4R2FG40</accession>
<organism evidence="2 3">
    <name type="scientific">Shewanella fodinae</name>
    <dbReference type="NCBI Taxonomy" id="552357"/>
    <lineage>
        <taxon>Bacteria</taxon>
        <taxon>Pseudomonadati</taxon>
        <taxon>Pseudomonadota</taxon>
        <taxon>Gammaproteobacteria</taxon>
        <taxon>Alteromonadales</taxon>
        <taxon>Shewanellaceae</taxon>
        <taxon>Shewanella</taxon>
    </lineage>
</organism>
<keyword evidence="3" id="KW-1185">Reference proteome</keyword>
<name>A0A4R2FG40_9GAMM</name>
<evidence type="ECO:0000313" key="2">
    <source>
        <dbReference type="EMBL" id="TCN88889.1"/>
    </source>
</evidence>
<dbReference type="RefSeq" id="WP_133037835.1">
    <property type="nucleotide sequence ID" value="NZ_SLWF01000003.1"/>
</dbReference>
<dbReference type="OrthoDB" id="9808192at2"/>
<feature type="transmembrane region" description="Helical" evidence="1">
    <location>
        <begin position="88"/>
        <end position="107"/>
    </location>
</feature>
<keyword evidence="1" id="KW-1133">Transmembrane helix</keyword>
<gene>
    <name evidence="2" type="ORF">EDC91_10370</name>
</gene>
<dbReference type="Pfam" id="PF04955">
    <property type="entry name" value="HupE_UreJ"/>
    <property type="match status" value="1"/>
</dbReference>
<dbReference type="AlphaFoldDB" id="A0A4R2FG40"/>
<reference evidence="2 3" key="1">
    <citation type="submission" date="2019-03" db="EMBL/GenBank/DDBJ databases">
        <title>Freshwater and sediment microbial communities from various areas in North America, analyzing microbe dynamics in response to fracking.</title>
        <authorList>
            <person name="Lamendella R."/>
        </authorList>
    </citation>
    <scope>NUCLEOTIDE SEQUENCE [LARGE SCALE GENOMIC DNA]</scope>
    <source>
        <strain evidence="2 3">74A</strain>
    </source>
</reference>
<dbReference type="EMBL" id="SLWF01000003">
    <property type="protein sequence ID" value="TCN88889.1"/>
    <property type="molecule type" value="Genomic_DNA"/>
</dbReference>